<dbReference type="Proteomes" id="UP000606044">
    <property type="component" value="Unassembled WGS sequence"/>
</dbReference>
<dbReference type="RefSeq" id="WP_188581205.1">
    <property type="nucleotide sequence ID" value="NZ_BMCT01000005.1"/>
</dbReference>
<dbReference type="InterPro" id="IPR012347">
    <property type="entry name" value="Ferritin-like"/>
</dbReference>
<sequence>MKTFLNANARAAPAFIFAAILSFAVTFAMLWSPPTATAQLTGTLSGPRFVETAGVAGLFEIESSKLALERSKSPEIQKFAQEMVDDHTKIAADLKRAATSANGDVPVPSALDAEHEAMIRKLKAATGTDFDTLYVAMQTTAHEEAVGLFGAFAKDGDQTALKSFAADTLPILQKHLEHVRMIQLKT</sequence>
<keyword evidence="1" id="KW-0812">Transmembrane</keyword>
<evidence type="ECO:0000313" key="3">
    <source>
        <dbReference type="EMBL" id="GGF73528.1"/>
    </source>
</evidence>
<keyword evidence="1" id="KW-1133">Transmembrane helix</keyword>
<organism evidence="3 4">
    <name type="scientific">Azorhizobium oxalatiphilum</name>
    <dbReference type="NCBI Taxonomy" id="980631"/>
    <lineage>
        <taxon>Bacteria</taxon>
        <taxon>Pseudomonadati</taxon>
        <taxon>Pseudomonadota</taxon>
        <taxon>Alphaproteobacteria</taxon>
        <taxon>Hyphomicrobiales</taxon>
        <taxon>Xanthobacteraceae</taxon>
        <taxon>Azorhizobium</taxon>
    </lineage>
</organism>
<dbReference type="PANTHER" id="PTHR38593:SF1">
    <property type="entry name" value="BLR2558 PROTEIN"/>
    <property type="match status" value="1"/>
</dbReference>
<reference evidence="3" key="2">
    <citation type="submission" date="2020-09" db="EMBL/GenBank/DDBJ databases">
        <authorList>
            <person name="Sun Q."/>
            <person name="Sedlacek I."/>
        </authorList>
    </citation>
    <scope>NUCLEOTIDE SEQUENCE</scope>
    <source>
        <strain evidence="3">CCM 7897</strain>
    </source>
</reference>
<dbReference type="PANTHER" id="PTHR38593">
    <property type="entry name" value="BLR2558 PROTEIN"/>
    <property type="match status" value="1"/>
</dbReference>
<proteinExistence type="predicted"/>
<dbReference type="InterPro" id="IPR025419">
    <property type="entry name" value="DUF4142"/>
</dbReference>
<feature type="transmembrane region" description="Helical" evidence="1">
    <location>
        <begin position="12"/>
        <end position="31"/>
    </location>
</feature>
<evidence type="ECO:0000256" key="1">
    <source>
        <dbReference type="SAM" id="Phobius"/>
    </source>
</evidence>
<protein>
    <submittedName>
        <fullName evidence="3">Membrane protein</fullName>
    </submittedName>
</protein>
<dbReference type="Pfam" id="PF13628">
    <property type="entry name" value="DUF4142"/>
    <property type="match status" value="1"/>
</dbReference>
<dbReference type="EMBL" id="BMCT01000005">
    <property type="protein sequence ID" value="GGF73528.1"/>
    <property type="molecule type" value="Genomic_DNA"/>
</dbReference>
<reference evidence="3" key="1">
    <citation type="journal article" date="2014" name="Int. J. Syst. Evol. Microbiol.">
        <title>Complete genome sequence of Corynebacterium casei LMG S-19264T (=DSM 44701T), isolated from a smear-ripened cheese.</title>
        <authorList>
            <consortium name="US DOE Joint Genome Institute (JGI-PGF)"/>
            <person name="Walter F."/>
            <person name="Albersmeier A."/>
            <person name="Kalinowski J."/>
            <person name="Ruckert C."/>
        </authorList>
    </citation>
    <scope>NUCLEOTIDE SEQUENCE</scope>
    <source>
        <strain evidence="3">CCM 7897</strain>
    </source>
</reference>
<keyword evidence="1" id="KW-0472">Membrane</keyword>
<gene>
    <name evidence="3" type="ORF">GCM10007301_36700</name>
</gene>
<comment type="caution">
    <text evidence="3">The sequence shown here is derived from an EMBL/GenBank/DDBJ whole genome shotgun (WGS) entry which is preliminary data.</text>
</comment>
<dbReference type="Gene3D" id="1.20.1260.10">
    <property type="match status" value="1"/>
</dbReference>
<feature type="domain" description="DUF4142" evidence="2">
    <location>
        <begin position="48"/>
        <end position="181"/>
    </location>
</feature>
<keyword evidence="4" id="KW-1185">Reference proteome</keyword>
<evidence type="ECO:0000313" key="4">
    <source>
        <dbReference type="Proteomes" id="UP000606044"/>
    </source>
</evidence>
<evidence type="ECO:0000259" key="2">
    <source>
        <dbReference type="Pfam" id="PF13628"/>
    </source>
</evidence>
<name>A0A917FEG9_9HYPH</name>
<dbReference type="AlphaFoldDB" id="A0A917FEG9"/>
<accession>A0A917FEG9</accession>